<keyword evidence="1" id="KW-0732">Signal</keyword>
<reference evidence="5 6" key="1">
    <citation type="submission" date="2022-11" db="EMBL/GenBank/DDBJ databases">
        <title>Whole genome sequence of Eschrichtius robustus ER-17-0199.</title>
        <authorList>
            <person name="Bruniche-Olsen A."/>
            <person name="Black A.N."/>
            <person name="Fields C.J."/>
            <person name="Walden K."/>
            <person name="Dewoody J.A."/>
        </authorList>
    </citation>
    <scope>NUCLEOTIDE SEQUENCE [LARGE SCALE GENOMIC DNA]</scope>
    <source>
        <strain evidence="5">ER-17-0199</strain>
        <tissue evidence="5">Blubber</tissue>
    </source>
</reference>
<dbReference type="Pfam" id="PF07686">
    <property type="entry name" value="V-set"/>
    <property type="match status" value="1"/>
</dbReference>
<accession>A0AB34GW80</accession>
<dbReference type="InterPro" id="IPR007110">
    <property type="entry name" value="Ig-like_dom"/>
</dbReference>
<keyword evidence="6" id="KW-1185">Reference proteome</keyword>
<dbReference type="InterPro" id="IPR050413">
    <property type="entry name" value="TCR_beta_variable"/>
</dbReference>
<dbReference type="InterPro" id="IPR003599">
    <property type="entry name" value="Ig_sub"/>
</dbReference>
<dbReference type="PANTHER" id="PTHR23268">
    <property type="entry name" value="T-CELL RECEPTOR BETA CHAIN"/>
    <property type="match status" value="1"/>
</dbReference>
<dbReference type="SMART" id="SM00409">
    <property type="entry name" value="IG"/>
    <property type="match status" value="1"/>
</dbReference>
<feature type="domain" description="Ig-like" evidence="4">
    <location>
        <begin position="121"/>
        <end position="227"/>
    </location>
</feature>
<keyword evidence="2" id="KW-0391">Immunity</keyword>
<organism evidence="5 6">
    <name type="scientific">Eschrichtius robustus</name>
    <name type="common">California gray whale</name>
    <name type="synonym">Eschrichtius gibbosus</name>
    <dbReference type="NCBI Taxonomy" id="9764"/>
    <lineage>
        <taxon>Eukaryota</taxon>
        <taxon>Metazoa</taxon>
        <taxon>Chordata</taxon>
        <taxon>Craniata</taxon>
        <taxon>Vertebrata</taxon>
        <taxon>Euteleostomi</taxon>
        <taxon>Mammalia</taxon>
        <taxon>Eutheria</taxon>
        <taxon>Laurasiatheria</taxon>
        <taxon>Artiodactyla</taxon>
        <taxon>Whippomorpha</taxon>
        <taxon>Cetacea</taxon>
        <taxon>Mysticeti</taxon>
        <taxon>Eschrichtiidae</taxon>
        <taxon>Eschrichtius</taxon>
    </lineage>
</organism>
<dbReference type="InterPro" id="IPR013783">
    <property type="entry name" value="Ig-like_fold"/>
</dbReference>
<evidence type="ECO:0000256" key="2">
    <source>
        <dbReference type="ARBA" id="ARBA00022859"/>
    </source>
</evidence>
<dbReference type="AlphaFoldDB" id="A0AB34GW80"/>
<dbReference type="SUPFAM" id="SSF48726">
    <property type="entry name" value="Immunoglobulin"/>
    <property type="match status" value="1"/>
</dbReference>
<dbReference type="InterPro" id="IPR013106">
    <property type="entry name" value="Ig_V-set"/>
</dbReference>
<dbReference type="SMART" id="SM00406">
    <property type="entry name" value="IGv"/>
    <property type="match status" value="1"/>
</dbReference>
<dbReference type="Gene3D" id="2.60.40.10">
    <property type="entry name" value="Immunoglobulins"/>
    <property type="match status" value="1"/>
</dbReference>
<evidence type="ECO:0000259" key="4">
    <source>
        <dbReference type="PROSITE" id="PS50835"/>
    </source>
</evidence>
<dbReference type="Proteomes" id="UP001159641">
    <property type="component" value="Unassembled WGS sequence"/>
</dbReference>
<dbReference type="EMBL" id="JAIQCJ010002089">
    <property type="protein sequence ID" value="KAJ8782875.1"/>
    <property type="molecule type" value="Genomic_DNA"/>
</dbReference>
<name>A0AB34GW80_ESCRO</name>
<evidence type="ECO:0000256" key="1">
    <source>
        <dbReference type="ARBA" id="ARBA00022729"/>
    </source>
</evidence>
<dbReference type="PROSITE" id="PS50835">
    <property type="entry name" value="IG_LIKE"/>
    <property type="match status" value="1"/>
</dbReference>
<sequence>MSKSLGSFFGIVSSFSFSRSQMSWMLELPRPQDNKDTTESDIEMSVIVVLRTRRMQERGQKGGSVGVDKISISYLKCEVLLKHPGGNVQLMMRKEGEKHEGQGACGSPQGQGHQNSDITGPVEAGITQEPRYKITVTGETVTLECHQTDNHDYMYWYRQDLGHGLRLIHYSYGAGNIEKGEIPDGYNVSRSNTEDFPLTLESVIPSQTSVYFCASSDSTALHSCFLSAHKA</sequence>
<dbReference type="InterPro" id="IPR036179">
    <property type="entry name" value="Ig-like_dom_sf"/>
</dbReference>
<protein>
    <recommendedName>
        <fullName evidence="4">Ig-like domain-containing protein</fullName>
    </recommendedName>
</protein>
<dbReference type="GO" id="GO:0002376">
    <property type="term" value="P:immune system process"/>
    <property type="evidence" value="ECO:0007669"/>
    <property type="project" value="UniProtKB-KW"/>
</dbReference>
<evidence type="ECO:0000313" key="5">
    <source>
        <dbReference type="EMBL" id="KAJ8782875.1"/>
    </source>
</evidence>
<dbReference type="GO" id="GO:0007166">
    <property type="term" value="P:cell surface receptor signaling pathway"/>
    <property type="evidence" value="ECO:0007669"/>
    <property type="project" value="TreeGrafter"/>
</dbReference>
<evidence type="ECO:0000256" key="3">
    <source>
        <dbReference type="SAM" id="MobiDB-lite"/>
    </source>
</evidence>
<gene>
    <name evidence="5" type="ORF">J1605_009483</name>
</gene>
<comment type="caution">
    <text evidence="5">The sequence shown here is derived from an EMBL/GenBank/DDBJ whole genome shotgun (WGS) entry which is preliminary data.</text>
</comment>
<proteinExistence type="predicted"/>
<dbReference type="GO" id="GO:0005886">
    <property type="term" value="C:plasma membrane"/>
    <property type="evidence" value="ECO:0007669"/>
    <property type="project" value="TreeGrafter"/>
</dbReference>
<dbReference type="PANTHER" id="PTHR23268:SF42">
    <property type="entry name" value="T CELL RECEPTOR BETA VARIABLE 10-1-RELATED"/>
    <property type="match status" value="1"/>
</dbReference>
<feature type="region of interest" description="Disordered" evidence="3">
    <location>
        <begin position="96"/>
        <end position="116"/>
    </location>
</feature>
<evidence type="ECO:0000313" key="6">
    <source>
        <dbReference type="Proteomes" id="UP001159641"/>
    </source>
</evidence>